<dbReference type="InterPro" id="IPR051061">
    <property type="entry name" value="Zinc_finger_trans_reg"/>
</dbReference>
<dbReference type="EMBL" id="SRLO01000018">
    <property type="protein sequence ID" value="TNN85973.1"/>
    <property type="molecule type" value="Genomic_DNA"/>
</dbReference>
<gene>
    <name evidence="3" type="primary">P43</name>
    <name evidence="3" type="ORF">EYF80_003817</name>
</gene>
<feature type="domain" description="C2H2-type" evidence="2">
    <location>
        <begin position="19"/>
        <end position="48"/>
    </location>
</feature>
<dbReference type="SUPFAM" id="SSF57667">
    <property type="entry name" value="beta-beta-alpha zinc fingers"/>
    <property type="match status" value="3"/>
</dbReference>
<feature type="domain" description="C2H2-type" evidence="2">
    <location>
        <begin position="111"/>
        <end position="135"/>
    </location>
</feature>
<evidence type="ECO:0000259" key="2">
    <source>
        <dbReference type="PROSITE" id="PS50157"/>
    </source>
</evidence>
<reference evidence="3 4" key="1">
    <citation type="submission" date="2019-03" db="EMBL/GenBank/DDBJ databases">
        <title>First draft genome of Liparis tanakae, snailfish: a comprehensive survey of snailfish specific genes.</title>
        <authorList>
            <person name="Kim W."/>
            <person name="Song I."/>
            <person name="Jeong J.-H."/>
            <person name="Kim D."/>
            <person name="Kim S."/>
            <person name="Ryu S."/>
            <person name="Song J.Y."/>
            <person name="Lee S.K."/>
        </authorList>
    </citation>
    <scope>NUCLEOTIDE SEQUENCE [LARGE SCALE GENOMIC DNA]</scope>
    <source>
        <tissue evidence="3">Muscle</tissue>
    </source>
</reference>
<feature type="domain" description="C2H2-type" evidence="2">
    <location>
        <begin position="219"/>
        <end position="244"/>
    </location>
</feature>
<dbReference type="OrthoDB" id="2687452at2759"/>
<name>A0A4Z2J8I5_9TELE</name>
<keyword evidence="4" id="KW-1185">Reference proteome</keyword>
<feature type="domain" description="C2H2-type" evidence="2">
    <location>
        <begin position="79"/>
        <end position="109"/>
    </location>
</feature>
<dbReference type="InterPro" id="IPR013087">
    <property type="entry name" value="Znf_C2H2_type"/>
</dbReference>
<feature type="domain" description="C2H2-type" evidence="2">
    <location>
        <begin position="188"/>
        <end position="217"/>
    </location>
</feature>
<dbReference type="PANTHER" id="PTHR46179">
    <property type="entry name" value="ZINC FINGER PROTEIN"/>
    <property type="match status" value="1"/>
</dbReference>
<dbReference type="SMART" id="SM00355">
    <property type="entry name" value="ZnF_C2H2"/>
    <property type="match status" value="8"/>
</dbReference>
<keyword evidence="1" id="KW-0479">Metal-binding</keyword>
<dbReference type="PANTHER" id="PTHR46179:SF28">
    <property type="entry name" value="SI:DKEY-208K4.2 PROTEIN"/>
    <property type="match status" value="1"/>
</dbReference>
<dbReference type="Proteomes" id="UP000314294">
    <property type="component" value="Unassembled WGS sequence"/>
</dbReference>
<keyword evidence="1" id="KW-0862">Zinc</keyword>
<organism evidence="3 4">
    <name type="scientific">Liparis tanakae</name>
    <name type="common">Tanaka's snailfish</name>
    <dbReference type="NCBI Taxonomy" id="230148"/>
    <lineage>
        <taxon>Eukaryota</taxon>
        <taxon>Metazoa</taxon>
        <taxon>Chordata</taxon>
        <taxon>Craniata</taxon>
        <taxon>Vertebrata</taxon>
        <taxon>Euteleostomi</taxon>
        <taxon>Actinopterygii</taxon>
        <taxon>Neopterygii</taxon>
        <taxon>Teleostei</taxon>
        <taxon>Neoteleostei</taxon>
        <taxon>Acanthomorphata</taxon>
        <taxon>Eupercaria</taxon>
        <taxon>Perciformes</taxon>
        <taxon>Cottioidei</taxon>
        <taxon>Cottales</taxon>
        <taxon>Liparidae</taxon>
        <taxon>Liparis</taxon>
    </lineage>
</organism>
<evidence type="ECO:0000313" key="3">
    <source>
        <dbReference type="EMBL" id="TNN85973.1"/>
    </source>
</evidence>
<dbReference type="GO" id="GO:0005634">
    <property type="term" value="C:nucleus"/>
    <property type="evidence" value="ECO:0007669"/>
    <property type="project" value="TreeGrafter"/>
</dbReference>
<accession>A0A4Z2J8I5</accession>
<dbReference type="PROSITE" id="PS00028">
    <property type="entry name" value="ZINC_FINGER_C2H2_1"/>
    <property type="match status" value="6"/>
</dbReference>
<dbReference type="AlphaFoldDB" id="A0A4Z2J8I5"/>
<protein>
    <submittedName>
        <fullName evidence="3">P43 5S RNA-binding protein</fullName>
    </submittedName>
</protein>
<sequence length="426" mass="48538">MNGVPSGKPAGGPPPPELFTCDHAACEATFTKQWRLKEHETVHTGARPVLCTIAGCSRRFSRKAHLSRHMLQHRGVKQFQCKFSSCTKSFFHAGNLKRHVGYVHGDKTKYFKCDQPNCSLTFTKRRVFKMHLQEHQVPVKSKCSKAGCAATFDSHIARKAHEKKHAGYRCPHADCQVFEHTWGKIKKHMVKHPACKKVFQKATALRRHKRIHASHKPVLVCPRDDCQAYFSTTFNLQHHIRKVHLELLKYSCSFPDCPRVFAMRKRQRAKKTWQKRLDGRHLPFVEENLRSLFALRMRISRRPKVEANLAGLFNERKIPHYVDPEVNLRNLFGIKPPRLLEEKPECSEGVLKAAKFCPSLSPCCSASPGSGADTPGLTRQRRRVMSQRPAEASVIITAECCITVRRRLRVPQSGAELPLRLAASIV</sequence>
<dbReference type="InterPro" id="IPR036236">
    <property type="entry name" value="Znf_C2H2_sf"/>
</dbReference>
<keyword evidence="1" id="KW-0863">Zinc-finger</keyword>
<dbReference type="Pfam" id="PF00096">
    <property type="entry name" value="zf-C2H2"/>
    <property type="match status" value="2"/>
</dbReference>
<comment type="caution">
    <text evidence="3">The sequence shown here is derived from an EMBL/GenBank/DDBJ whole genome shotgun (WGS) entry which is preliminary data.</text>
</comment>
<proteinExistence type="predicted"/>
<dbReference type="GO" id="GO:0008270">
    <property type="term" value="F:zinc ion binding"/>
    <property type="evidence" value="ECO:0007669"/>
    <property type="project" value="UniProtKB-KW"/>
</dbReference>
<evidence type="ECO:0000313" key="4">
    <source>
        <dbReference type="Proteomes" id="UP000314294"/>
    </source>
</evidence>
<feature type="domain" description="C2H2-type" evidence="2">
    <location>
        <begin position="49"/>
        <end position="78"/>
    </location>
</feature>
<dbReference type="Gene3D" id="3.30.160.60">
    <property type="entry name" value="Classic Zinc Finger"/>
    <property type="match status" value="4"/>
</dbReference>
<evidence type="ECO:0000256" key="1">
    <source>
        <dbReference type="PROSITE-ProRule" id="PRU00042"/>
    </source>
</evidence>
<dbReference type="PROSITE" id="PS50157">
    <property type="entry name" value="ZINC_FINGER_C2H2_2"/>
    <property type="match status" value="6"/>
</dbReference>